<organism evidence="4 5">
    <name type="scientific">Neofusicoccum ribis</name>
    <dbReference type="NCBI Taxonomy" id="45134"/>
    <lineage>
        <taxon>Eukaryota</taxon>
        <taxon>Fungi</taxon>
        <taxon>Dikarya</taxon>
        <taxon>Ascomycota</taxon>
        <taxon>Pezizomycotina</taxon>
        <taxon>Dothideomycetes</taxon>
        <taxon>Dothideomycetes incertae sedis</taxon>
        <taxon>Botryosphaeriales</taxon>
        <taxon>Botryosphaeriaceae</taxon>
        <taxon>Neofusicoccum</taxon>
    </lineage>
</organism>
<keyword evidence="5" id="KW-1185">Reference proteome</keyword>
<evidence type="ECO:0000256" key="2">
    <source>
        <dbReference type="ARBA" id="ARBA00022723"/>
    </source>
</evidence>
<dbReference type="Gene3D" id="3.90.850.10">
    <property type="entry name" value="Fumarylacetoacetase-like, C-terminal domain"/>
    <property type="match status" value="1"/>
</dbReference>
<comment type="similarity">
    <text evidence="1">Belongs to the FAH family.</text>
</comment>
<evidence type="ECO:0000313" key="4">
    <source>
        <dbReference type="EMBL" id="KAL1631924.1"/>
    </source>
</evidence>
<evidence type="ECO:0000313" key="5">
    <source>
        <dbReference type="Proteomes" id="UP001521116"/>
    </source>
</evidence>
<gene>
    <name evidence="4" type="ORF">SLS56_004129</name>
</gene>
<name>A0ABR3SX85_9PEZI</name>
<reference evidence="4 5" key="1">
    <citation type="submission" date="2024-02" db="EMBL/GenBank/DDBJ databases">
        <title>De novo assembly and annotation of 12 fungi associated with fruit tree decline syndrome in Ontario, Canada.</title>
        <authorList>
            <person name="Sulman M."/>
            <person name="Ellouze W."/>
            <person name="Ilyukhin E."/>
        </authorList>
    </citation>
    <scope>NUCLEOTIDE SEQUENCE [LARGE SCALE GENOMIC DNA]</scope>
    <source>
        <strain evidence="4 5">M1-105</strain>
    </source>
</reference>
<comment type="caution">
    <text evidence="4">The sequence shown here is derived from an EMBL/GenBank/DDBJ whole genome shotgun (WGS) entry which is preliminary data.</text>
</comment>
<evidence type="ECO:0000256" key="1">
    <source>
        <dbReference type="ARBA" id="ARBA00010211"/>
    </source>
</evidence>
<dbReference type="Proteomes" id="UP001521116">
    <property type="component" value="Unassembled WGS sequence"/>
</dbReference>
<dbReference type="InterPro" id="IPR011234">
    <property type="entry name" value="Fumarylacetoacetase-like_C"/>
</dbReference>
<dbReference type="PANTHER" id="PTHR11820">
    <property type="entry name" value="ACYLPYRUVASE"/>
    <property type="match status" value="1"/>
</dbReference>
<evidence type="ECO:0000259" key="3">
    <source>
        <dbReference type="Pfam" id="PF01557"/>
    </source>
</evidence>
<dbReference type="EMBL" id="JAJVDC020000036">
    <property type="protein sequence ID" value="KAL1631924.1"/>
    <property type="molecule type" value="Genomic_DNA"/>
</dbReference>
<dbReference type="PANTHER" id="PTHR11820:SF112">
    <property type="entry name" value="FUMARYLACETOACETATE HYDROLASE FAMILY PROTEIN (AFU_ORTHOLOGUE AFUA_1G02370)-RELATED"/>
    <property type="match status" value="1"/>
</dbReference>
<dbReference type="InterPro" id="IPR036663">
    <property type="entry name" value="Fumarylacetoacetase_C_sf"/>
</dbReference>
<sequence length="272" mass="28131">MAAATTFSRLIRFLAQDGRVYYGDAILPAGSTSINAATHARLIAGDPFSPAHSASPSAPAAAPCTVTTRTAAIARLLCPLTPTTTRTLRCLGLNYAAHAREAGMPLPTRPVLFYKPPTALADPFAPVRVPAVAQESDNEGEPPQVDYECELAVVVGRAGRDIAPRDALRHVAGVAVANDVSQRTWQLARGGGQWGLGKGFDGWAPLGPGIVALDALGKDPDDGAGLRIGTKVNGEVVQGSGTGDMVFGVRETVAFLSRGTTLLPGDVILTGT</sequence>
<proteinExistence type="inferred from homology"/>
<protein>
    <recommendedName>
        <fullName evidence="3">Fumarylacetoacetase-like C-terminal domain-containing protein</fullName>
    </recommendedName>
</protein>
<dbReference type="Pfam" id="PF01557">
    <property type="entry name" value="FAA_hydrolase"/>
    <property type="match status" value="1"/>
</dbReference>
<accession>A0ABR3SX85</accession>
<dbReference type="SUPFAM" id="SSF56529">
    <property type="entry name" value="FAH"/>
    <property type="match status" value="1"/>
</dbReference>
<feature type="domain" description="Fumarylacetoacetase-like C-terminal" evidence="3">
    <location>
        <begin position="89"/>
        <end position="272"/>
    </location>
</feature>
<keyword evidence="2" id="KW-0479">Metal-binding</keyword>